<reference evidence="1" key="1">
    <citation type="submission" date="2014-11" db="EMBL/GenBank/DDBJ databases">
        <authorList>
            <person name="Amaro Gonzalez C."/>
        </authorList>
    </citation>
    <scope>NUCLEOTIDE SEQUENCE</scope>
</reference>
<dbReference type="EMBL" id="GBXM01094439">
    <property type="protein sequence ID" value="JAH14138.1"/>
    <property type="molecule type" value="Transcribed_RNA"/>
</dbReference>
<proteinExistence type="predicted"/>
<sequence length="52" mass="5990">MLKNELIDSCYGKFHVLYSHIIHHKNVSDARGNAFLDSKLKRVGFHPHSKSI</sequence>
<evidence type="ECO:0000313" key="1">
    <source>
        <dbReference type="EMBL" id="JAH14138.1"/>
    </source>
</evidence>
<dbReference type="AlphaFoldDB" id="A0A0E9QDD6"/>
<accession>A0A0E9QDD6</accession>
<protein>
    <submittedName>
        <fullName evidence="1">Uncharacterized protein</fullName>
    </submittedName>
</protein>
<organism evidence="1">
    <name type="scientific">Anguilla anguilla</name>
    <name type="common">European freshwater eel</name>
    <name type="synonym">Muraena anguilla</name>
    <dbReference type="NCBI Taxonomy" id="7936"/>
    <lineage>
        <taxon>Eukaryota</taxon>
        <taxon>Metazoa</taxon>
        <taxon>Chordata</taxon>
        <taxon>Craniata</taxon>
        <taxon>Vertebrata</taxon>
        <taxon>Euteleostomi</taxon>
        <taxon>Actinopterygii</taxon>
        <taxon>Neopterygii</taxon>
        <taxon>Teleostei</taxon>
        <taxon>Anguilliformes</taxon>
        <taxon>Anguillidae</taxon>
        <taxon>Anguilla</taxon>
    </lineage>
</organism>
<name>A0A0E9QDD6_ANGAN</name>
<reference evidence="1" key="2">
    <citation type="journal article" date="2015" name="Fish Shellfish Immunol.">
        <title>Early steps in the European eel (Anguilla anguilla)-Vibrio vulnificus interaction in the gills: Role of the RtxA13 toxin.</title>
        <authorList>
            <person name="Callol A."/>
            <person name="Pajuelo D."/>
            <person name="Ebbesson L."/>
            <person name="Teles M."/>
            <person name="MacKenzie S."/>
            <person name="Amaro C."/>
        </authorList>
    </citation>
    <scope>NUCLEOTIDE SEQUENCE</scope>
</reference>